<dbReference type="RefSeq" id="WP_254155028.1">
    <property type="nucleotide sequence ID" value="NZ_JAHESD010000045.1"/>
</dbReference>
<dbReference type="InterPro" id="IPR011006">
    <property type="entry name" value="CheY-like_superfamily"/>
</dbReference>
<evidence type="ECO:0000313" key="4">
    <source>
        <dbReference type="Proteomes" id="UP000772618"/>
    </source>
</evidence>
<evidence type="ECO:0000256" key="1">
    <source>
        <dbReference type="PROSITE-ProRule" id="PRU00169"/>
    </source>
</evidence>
<gene>
    <name evidence="3" type="ORF">KK060_17390</name>
</gene>
<evidence type="ECO:0000259" key="2">
    <source>
        <dbReference type="PROSITE" id="PS50110"/>
    </source>
</evidence>
<dbReference type="Proteomes" id="UP000772618">
    <property type="component" value="Unassembled WGS sequence"/>
</dbReference>
<dbReference type="SUPFAM" id="SSF52172">
    <property type="entry name" value="CheY-like"/>
    <property type="match status" value="1"/>
</dbReference>
<dbReference type="EMBL" id="JAHESD010000045">
    <property type="protein sequence ID" value="MBT1705071.1"/>
    <property type="molecule type" value="Genomic_DNA"/>
</dbReference>
<dbReference type="InterPro" id="IPR052893">
    <property type="entry name" value="TCS_response_regulator"/>
</dbReference>
<feature type="modified residue" description="4-aspartylphosphate" evidence="1">
    <location>
        <position position="63"/>
    </location>
</feature>
<protein>
    <submittedName>
        <fullName evidence="3">Response regulator</fullName>
    </submittedName>
</protein>
<name>A0ABS5VV34_9BACT</name>
<dbReference type="PROSITE" id="PS50110">
    <property type="entry name" value="RESPONSE_REGULATORY"/>
    <property type="match status" value="1"/>
</dbReference>
<dbReference type="SMART" id="SM00448">
    <property type="entry name" value="REC"/>
    <property type="match status" value="1"/>
</dbReference>
<comment type="caution">
    <text evidence="3">The sequence shown here is derived from an EMBL/GenBank/DDBJ whole genome shotgun (WGS) entry which is preliminary data.</text>
</comment>
<dbReference type="PANTHER" id="PTHR44520">
    <property type="entry name" value="RESPONSE REGULATOR RCP1-RELATED"/>
    <property type="match status" value="1"/>
</dbReference>
<feature type="domain" description="Response regulatory" evidence="2">
    <location>
        <begin position="9"/>
        <end position="130"/>
    </location>
</feature>
<keyword evidence="1" id="KW-0597">Phosphoprotein</keyword>
<dbReference type="Pfam" id="PF00072">
    <property type="entry name" value="Response_reg"/>
    <property type="match status" value="1"/>
</dbReference>
<evidence type="ECO:0000313" key="3">
    <source>
        <dbReference type="EMBL" id="MBT1705071.1"/>
    </source>
</evidence>
<reference evidence="3 4" key="1">
    <citation type="submission" date="2021-05" db="EMBL/GenBank/DDBJ databases">
        <title>A Polyphasic approach of four new species of the genus Ohtaekwangia: Ohtaekwangia histidinii sp. nov., Ohtaekwangia cretensis sp. nov., Ohtaekwangia indiensis sp. nov., Ohtaekwangia reichenbachii sp. nov. from diverse environment.</title>
        <authorList>
            <person name="Octaviana S."/>
        </authorList>
    </citation>
    <scope>NUCLEOTIDE SEQUENCE [LARGE SCALE GENOMIC DNA]</scope>
    <source>
        <strain evidence="3 4">PWU20</strain>
    </source>
</reference>
<dbReference type="PANTHER" id="PTHR44520:SF2">
    <property type="entry name" value="RESPONSE REGULATOR RCP1"/>
    <property type="match status" value="1"/>
</dbReference>
<organism evidence="3 4">
    <name type="scientific">Chryseosolibacter indicus</name>
    <dbReference type="NCBI Taxonomy" id="2782351"/>
    <lineage>
        <taxon>Bacteria</taxon>
        <taxon>Pseudomonadati</taxon>
        <taxon>Bacteroidota</taxon>
        <taxon>Cytophagia</taxon>
        <taxon>Cytophagales</taxon>
        <taxon>Chryseotaleaceae</taxon>
        <taxon>Chryseosolibacter</taxon>
    </lineage>
</organism>
<proteinExistence type="predicted"/>
<dbReference type="InterPro" id="IPR001789">
    <property type="entry name" value="Sig_transdc_resp-reg_receiver"/>
</dbReference>
<accession>A0ABS5VV34</accession>
<dbReference type="Gene3D" id="3.40.50.2300">
    <property type="match status" value="1"/>
</dbReference>
<keyword evidence="4" id="KW-1185">Reference proteome</keyword>
<sequence>MTKDIIHKVILLADDDLDDAEMFADVLAEIDSTVELYHVPDGFAVFEWLKNPANPVPDIIFLDINMPQITGWQCLSSLKADELTKDIPVLIYSTSSHHKDKQTAIDLGATAFITKPSDYKILEDFLTAIVNELHNKDIASIIRRLSNSLHLE</sequence>